<reference evidence="6" key="1">
    <citation type="submission" date="2021-10" db="EMBL/GenBank/DDBJ databases">
        <title>Genome Sequence of The Candidatus Hydrogeosomobacter endosymbioticus, an Intracellular Bacterial Symbiont of the Anaerobic Ciliate GW7.</title>
        <authorList>
            <person name="Shiohama Y."/>
            <person name="Shinzato N."/>
        </authorList>
    </citation>
    <scope>NUCLEOTIDE SEQUENCE [LARGE SCALE GENOMIC DNA]</scope>
    <source>
        <strain evidence="6">200920</strain>
    </source>
</reference>
<dbReference type="NCBIfam" id="TIGR00061">
    <property type="entry name" value="L21"/>
    <property type="match status" value="1"/>
</dbReference>
<keyword evidence="4 5" id="KW-0699">rRNA-binding</keyword>
<comment type="similarity">
    <text evidence="1 4 5">Belongs to the bacterial ribosomal protein bL21 family.</text>
</comment>
<keyword evidence="7" id="KW-1185">Reference proteome</keyword>
<comment type="subunit">
    <text evidence="4">Part of the 50S ribosomal subunit. Contacts protein L20.</text>
</comment>
<evidence type="ECO:0000256" key="3">
    <source>
        <dbReference type="ARBA" id="ARBA00023274"/>
    </source>
</evidence>
<dbReference type="EMBL" id="AP025225">
    <property type="protein sequence ID" value="BDB95958.1"/>
    <property type="molecule type" value="Genomic_DNA"/>
</dbReference>
<comment type="function">
    <text evidence="4 5">This protein binds to 23S rRNA in the presence of protein L20.</text>
</comment>
<dbReference type="HAMAP" id="MF_01363">
    <property type="entry name" value="Ribosomal_bL21"/>
    <property type="match status" value="1"/>
</dbReference>
<dbReference type="Pfam" id="PF00829">
    <property type="entry name" value="Ribosomal_L21p"/>
    <property type="match status" value="1"/>
</dbReference>
<dbReference type="PANTHER" id="PTHR21349">
    <property type="entry name" value="50S RIBOSOMAL PROTEIN L21"/>
    <property type="match status" value="1"/>
</dbReference>
<dbReference type="InterPro" id="IPR001787">
    <property type="entry name" value="Ribosomal_bL21"/>
</dbReference>
<dbReference type="InterPro" id="IPR028909">
    <property type="entry name" value="bL21-like"/>
</dbReference>
<keyword evidence="4 5" id="KW-0694">RNA-binding</keyword>
<accession>A0ABN6L2G8</accession>
<evidence type="ECO:0000256" key="2">
    <source>
        <dbReference type="ARBA" id="ARBA00022980"/>
    </source>
</evidence>
<evidence type="ECO:0000313" key="6">
    <source>
        <dbReference type="EMBL" id="BDB95958.1"/>
    </source>
</evidence>
<organism evidence="6 7">
    <name type="scientific">Candidatus Hydrogenosomobacter endosymbioticus</name>
    <dbReference type="NCBI Taxonomy" id="2558174"/>
    <lineage>
        <taxon>Bacteria</taxon>
        <taxon>Pseudomonadati</taxon>
        <taxon>Pseudomonadota</taxon>
        <taxon>Alphaproteobacteria</taxon>
        <taxon>Holosporales</taxon>
        <taxon>Holosporaceae</taxon>
        <taxon>Candidatus Hydrogenosomobacter</taxon>
    </lineage>
</organism>
<keyword evidence="3 4" id="KW-0687">Ribonucleoprotein</keyword>
<evidence type="ECO:0000256" key="4">
    <source>
        <dbReference type="HAMAP-Rule" id="MF_01363"/>
    </source>
</evidence>
<dbReference type="InterPro" id="IPR036164">
    <property type="entry name" value="bL21-like_sf"/>
</dbReference>
<evidence type="ECO:0000256" key="5">
    <source>
        <dbReference type="RuleBase" id="RU000562"/>
    </source>
</evidence>
<dbReference type="RefSeq" id="WP_236865228.1">
    <property type="nucleotide sequence ID" value="NZ_AP025225.1"/>
</dbReference>
<dbReference type="PANTHER" id="PTHR21349:SF0">
    <property type="entry name" value="LARGE RIBOSOMAL SUBUNIT PROTEIN BL21M"/>
    <property type="match status" value="1"/>
</dbReference>
<dbReference type="Proteomes" id="UP001320209">
    <property type="component" value="Chromosome"/>
</dbReference>
<evidence type="ECO:0000256" key="1">
    <source>
        <dbReference type="ARBA" id="ARBA00008563"/>
    </source>
</evidence>
<dbReference type="GO" id="GO:0005840">
    <property type="term" value="C:ribosome"/>
    <property type="evidence" value="ECO:0007669"/>
    <property type="project" value="UniProtKB-KW"/>
</dbReference>
<sequence length="104" mass="11842">MYTVIHACGRQHKVVNGKKLYLERMAHDKGARVEFPGVSFVESEDGSVKIKKSTVIAVVLDEIRSDKVIVFKKQRRHNHRRKKGHRQIKLPVLIEQVVVCDGAA</sequence>
<gene>
    <name evidence="4 6" type="primary">rplU</name>
    <name evidence="6" type="ORF">HYD_0910</name>
</gene>
<dbReference type="SUPFAM" id="SSF141091">
    <property type="entry name" value="L21p-like"/>
    <property type="match status" value="1"/>
</dbReference>
<protein>
    <recommendedName>
        <fullName evidence="4">Large ribosomal subunit protein bL21</fullName>
    </recommendedName>
</protein>
<name>A0ABN6L2G8_9PROT</name>
<proteinExistence type="inferred from homology"/>
<keyword evidence="2 4" id="KW-0689">Ribosomal protein</keyword>
<evidence type="ECO:0000313" key="7">
    <source>
        <dbReference type="Proteomes" id="UP001320209"/>
    </source>
</evidence>